<dbReference type="InterPro" id="IPR029044">
    <property type="entry name" value="Nucleotide-diphossugar_trans"/>
</dbReference>
<feature type="transmembrane region" description="Helical" evidence="4">
    <location>
        <begin position="300"/>
        <end position="319"/>
    </location>
</feature>
<keyword evidence="3 7" id="KW-0808">Transferase</keyword>
<dbReference type="PANTHER" id="PTHR43630:SF1">
    <property type="entry name" value="POLY-BETA-1,6-N-ACETYL-D-GLUCOSAMINE SYNTHASE"/>
    <property type="match status" value="1"/>
</dbReference>
<feature type="transmembrane region" description="Helical" evidence="4">
    <location>
        <begin position="275"/>
        <end position="294"/>
    </location>
</feature>
<evidence type="ECO:0000313" key="8">
    <source>
        <dbReference type="Proteomes" id="UP000034448"/>
    </source>
</evidence>
<dbReference type="CDD" id="cd04179">
    <property type="entry name" value="DPM_DPG-synthase_like"/>
    <property type="match status" value="1"/>
</dbReference>
<dbReference type="EMBL" id="LBSJ01000031">
    <property type="protein sequence ID" value="KKQ14725.1"/>
    <property type="molecule type" value="Genomic_DNA"/>
</dbReference>
<reference evidence="7 8" key="1">
    <citation type="journal article" date="2015" name="Nature">
        <title>rRNA introns, odd ribosomes, and small enigmatic genomes across a large radiation of phyla.</title>
        <authorList>
            <person name="Brown C.T."/>
            <person name="Hug L.A."/>
            <person name="Thomas B.C."/>
            <person name="Sharon I."/>
            <person name="Castelle C.J."/>
            <person name="Singh A."/>
            <person name="Wilkins M.J."/>
            <person name="Williams K.H."/>
            <person name="Banfield J.F."/>
        </authorList>
    </citation>
    <scope>NUCLEOTIDE SEQUENCE [LARGE SCALE GENOMIC DNA]</scope>
</reference>
<protein>
    <submittedName>
        <fullName evidence="7">Glycosyltransferase, group 2 family protein</fullName>
    </submittedName>
</protein>
<evidence type="ECO:0000259" key="5">
    <source>
        <dbReference type="Pfam" id="PF00535"/>
    </source>
</evidence>
<feature type="transmembrane region" description="Helical" evidence="4">
    <location>
        <begin position="640"/>
        <end position="663"/>
    </location>
</feature>
<feature type="domain" description="Glycosyltransferase 2-like" evidence="5">
    <location>
        <begin position="6"/>
        <end position="138"/>
    </location>
</feature>
<dbReference type="Gene3D" id="3.90.550.10">
    <property type="entry name" value="Spore Coat Polysaccharide Biosynthesis Protein SpsA, Chain A"/>
    <property type="match status" value="2"/>
</dbReference>
<dbReference type="GO" id="GO:0016757">
    <property type="term" value="F:glycosyltransferase activity"/>
    <property type="evidence" value="ECO:0007669"/>
    <property type="project" value="UniProtKB-KW"/>
</dbReference>
<keyword evidence="2" id="KW-0328">Glycosyltransferase</keyword>
<feature type="transmembrane region" description="Helical" evidence="4">
    <location>
        <begin position="675"/>
        <end position="698"/>
    </location>
</feature>
<dbReference type="InterPro" id="IPR001173">
    <property type="entry name" value="Glyco_trans_2-like"/>
</dbReference>
<keyword evidence="4" id="KW-0812">Transmembrane</keyword>
<feature type="transmembrane region" description="Helical" evidence="4">
    <location>
        <begin position="606"/>
        <end position="628"/>
    </location>
</feature>
<dbReference type="Pfam" id="PF13632">
    <property type="entry name" value="Glyco_trans_2_3"/>
    <property type="match status" value="1"/>
</dbReference>
<comment type="caution">
    <text evidence="7">The sequence shown here is derived from an EMBL/GenBank/DDBJ whole genome shotgun (WGS) entry which is preliminary data.</text>
</comment>
<proteinExistence type="inferred from homology"/>
<dbReference type="Pfam" id="PF00535">
    <property type="entry name" value="Glycos_transf_2"/>
    <property type="match status" value="1"/>
</dbReference>
<evidence type="ECO:0000313" key="7">
    <source>
        <dbReference type="EMBL" id="KKQ14725.1"/>
    </source>
</evidence>
<comment type="similarity">
    <text evidence="1">Belongs to the glycosyltransferase 2 family.</text>
</comment>
<dbReference type="SUPFAM" id="SSF53448">
    <property type="entry name" value="Nucleotide-diphospho-sugar transferases"/>
    <property type="match status" value="2"/>
</dbReference>
<organism evidence="7 8">
    <name type="scientific">Candidatus Daviesbacteria bacterium GW2011_GWA1_36_8</name>
    <dbReference type="NCBI Taxonomy" id="1618417"/>
    <lineage>
        <taxon>Bacteria</taxon>
        <taxon>Candidatus Daviesiibacteriota</taxon>
    </lineage>
</organism>
<dbReference type="PANTHER" id="PTHR43630">
    <property type="entry name" value="POLY-BETA-1,6-N-ACETYL-D-GLUCOSAMINE SYNTHASE"/>
    <property type="match status" value="1"/>
</dbReference>
<dbReference type="Proteomes" id="UP000034448">
    <property type="component" value="Unassembled WGS sequence"/>
</dbReference>
<feature type="domain" description="Glycosyltransferase 2-like" evidence="6">
    <location>
        <begin position="431"/>
        <end position="622"/>
    </location>
</feature>
<keyword evidence="4" id="KW-1133">Transmembrane helix</keyword>
<name>A0A0G0FM22_9BACT</name>
<gene>
    <name evidence="7" type="ORF">US28_C0031G0008</name>
</gene>
<evidence type="ECO:0000256" key="3">
    <source>
        <dbReference type="ARBA" id="ARBA00022679"/>
    </source>
</evidence>
<evidence type="ECO:0000259" key="6">
    <source>
        <dbReference type="Pfam" id="PF13632"/>
    </source>
</evidence>
<evidence type="ECO:0000256" key="2">
    <source>
        <dbReference type="ARBA" id="ARBA00022676"/>
    </source>
</evidence>
<keyword evidence="4" id="KW-0472">Membrane</keyword>
<dbReference type="PATRIC" id="fig|1618417.4.peg.1019"/>
<accession>A0A0G0FM22</accession>
<sequence>MDYIDIVIPVRNEEKNIWPLVSRVNLSLEKARIDYQIIFIDDHSTDRTVEVINSLRSVFPIQIFTKQGKQGKAYSILEGASYAKGQKIVMIDADLQYPPEAIPQMLTLSKSHGVVVANRAKKNESILRNFLSRGFSKIFGKFLHNLDCDVQSGLKILNIDILKHIDKKSITPWTLDLSILKTAQDLGYLIGGFNIKFDKRLSGRSKVNVLKTTWEIGLNSLLLKIKRKTLYTLEPTIKNTMIGAGLIHKQKRMTTHTTLPHYLSAFQTFTLNQKLLFFAAFLALVNGLLLNAFITALIFIALLTFIYFIDVIFNLFVILKSLHFPPEISIPQKEISNLENMGLPIYTILCPLYREANVLPNFLKSIDNLNYPKDKLDVILLLEEDDKETINKASAMEMPSYVRTLIVPDSQPKTKPKACNYGLNFARGEYLVIYDAEDRPEPDQLLKAYLAFQKLPKETVCLQAKLNYFNPHQNLLTRFFTAEYSLWFDIVLTGLQSIGTTIPLGGTSNHFKTQVLRDLEGWDPFNVTEDCDLGIRLFKFGLKTAVIDSITLEEANSNFKNWIRQRSRWIKGYMQTYLVHMRNPIGFIKNYGIHALIFQLVIGARISFMLINPFLWLTTIAYFTLYQFVGPQIESLFPSIVFYMAAFSLMIGNFVYIYNYMIGCTKRGHYSLIKYVYLIPLYWIMASIASYVAIYQLIVKPHYWEKTIHGLDKIKKDQLDIPRLILKPVLEPIRYLAKYV</sequence>
<evidence type="ECO:0000256" key="4">
    <source>
        <dbReference type="SAM" id="Phobius"/>
    </source>
</evidence>
<evidence type="ECO:0000256" key="1">
    <source>
        <dbReference type="ARBA" id="ARBA00006739"/>
    </source>
</evidence>
<dbReference type="CDD" id="cd06427">
    <property type="entry name" value="CESA_like_2"/>
    <property type="match status" value="1"/>
</dbReference>
<dbReference type="AlphaFoldDB" id="A0A0G0FM22"/>